<dbReference type="WBParaSite" id="EVEC_0000385601-mRNA-1">
    <property type="protein sequence ID" value="EVEC_0000385601-mRNA-1"/>
    <property type="gene ID" value="EVEC_0000385601"/>
</dbReference>
<organism evidence="11">
    <name type="scientific">Enterobius vermicularis</name>
    <name type="common">Human pinworm</name>
    <dbReference type="NCBI Taxonomy" id="51028"/>
    <lineage>
        <taxon>Eukaryota</taxon>
        <taxon>Metazoa</taxon>
        <taxon>Ecdysozoa</taxon>
        <taxon>Nematoda</taxon>
        <taxon>Chromadorea</taxon>
        <taxon>Rhabditida</taxon>
        <taxon>Spirurina</taxon>
        <taxon>Oxyuridomorpha</taxon>
        <taxon>Oxyuroidea</taxon>
        <taxon>Oxyuridae</taxon>
        <taxon>Enterobius</taxon>
    </lineage>
</organism>
<keyword evidence="10" id="KW-1185">Reference proteome</keyword>
<dbReference type="Gene3D" id="3.30.70.330">
    <property type="match status" value="6"/>
</dbReference>
<dbReference type="Proteomes" id="UP000274131">
    <property type="component" value="Unassembled WGS sequence"/>
</dbReference>
<dbReference type="PANTHER" id="PTHR10352">
    <property type="entry name" value="EUKARYOTIC TRANSLATION INITIATION FACTOR 3 SUBUNIT G"/>
    <property type="match status" value="1"/>
</dbReference>
<dbReference type="OrthoDB" id="439639at2759"/>
<dbReference type="InterPro" id="IPR012677">
    <property type="entry name" value="Nucleotide-bd_a/b_plait_sf"/>
</dbReference>
<feature type="domain" description="RRM" evidence="8">
    <location>
        <begin position="772"/>
        <end position="859"/>
    </location>
</feature>
<dbReference type="CDD" id="cd12318">
    <property type="entry name" value="RRM5_RBM19_like"/>
    <property type="match status" value="1"/>
</dbReference>
<evidence type="ECO:0000256" key="5">
    <source>
        <dbReference type="ARBA" id="ARBA00023242"/>
    </source>
</evidence>
<protein>
    <submittedName>
        <fullName evidence="11">RNA-binding protein 19</fullName>
    </submittedName>
</protein>
<dbReference type="EMBL" id="UXUI01007625">
    <property type="protein sequence ID" value="VDD88421.1"/>
    <property type="molecule type" value="Genomic_DNA"/>
</dbReference>
<dbReference type="GO" id="GO:0005634">
    <property type="term" value="C:nucleus"/>
    <property type="evidence" value="ECO:0007669"/>
    <property type="project" value="UniProtKB-SubCell"/>
</dbReference>
<comment type="subcellular location">
    <subcellularLocation>
        <location evidence="1">Nucleus</location>
    </subcellularLocation>
</comment>
<gene>
    <name evidence="9" type="ORF">EVEC_LOCUS3564</name>
</gene>
<dbReference type="InterPro" id="IPR000504">
    <property type="entry name" value="RRM_dom"/>
</dbReference>
<evidence type="ECO:0000313" key="10">
    <source>
        <dbReference type="Proteomes" id="UP000274131"/>
    </source>
</evidence>
<dbReference type="SUPFAM" id="SSF54928">
    <property type="entry name" value="RNA-binding domain, RBD"/>
    <property type="match status" value="4"/>
</dbReference>
<dbReference type="CDD" id="cd00590">
    <property type="entry name" value="RRM_SF"/>
    <property type="match status" value="1"/>
</dbReference>
<keyword evidence="3" id="KW-0677">Repeat</keyword>
<evidence type="ECO:0000256" key="3">
    <source>
        <dbReference type="ARBA" id="ARBA00022737"/>
    </source>
</evidence>
<evidence type="ECO:0000256" key="7">
    <source>
        <dbReference type="SAM" id="MobiDB-lite"/>
    </source>
</evidence>
<dbReference type="STRING" id="51028.A0A0N4V1M2"/>
<keyword evidence="5" id="KW-0539">Nucleus</keyword>
<dbReference type="InterPro" id="IPR034423">
    <property type="entry name" value="RBM19_RRM5"/>
</dbReference>
<keyword evidence="4 6" id="KW-0694">RNA-binding</keyword>
<evidence type="ECO:0000259" key="8">
    <source>
        <dbReference type="PROSITE" id="PS50102"/>
    </source>
</evidence>
<reference evidence="9 10" key="2">
    <citation type="submission" date="2018-10" db="EMBL/GenBank/DDBJ databases">
        <authorList>
            <consortium name="Pathogen Informatics"/>
        </authorList>
    </citation>
    <scope>NUCLEOTIDE SEQUENCE [LARGE SCALE GENOMIC DNA]</scope>
</reference>
<feature type="compositionally biased region" description="Basic and acidic residues" evidence="7">
    <location>
        <begin position="598"/>
        <end position="617"/>
    </location>
</feature>
<dbReference type="Pfam" id="PF00076">
    <property type="entry name" value="RRM_1"/>
    <property type="match status" value="5"/>
</dbReference>
<dbReference type="GO" id="GO:0003723">
    <property type="term" value="F:RNA binding"/>
    <property type="evidence" value="ECO:0007669"/>
    <property type="project" value="UniProtKB-UniRule"/>
</dbReference>
<proteinExistence type="inferred from homology"/>
<dbReference type="SMART" id="SM00360">
    <property type="entry name" value="RRM"/>
    <property type="match status" value="6"/>
</dbReference>
<evidence type="ECO:0000256" key="6">
    <source>
        <dbReference type="PROSITE-ProRule" id="PRU00176"/>
    </source>
</evidence>
<evidence type="ECO:0000256" key="1">
    <source>
        <dbReference type="ARBA" id="ARBA00004123"/>
    </source>
</evidence>
<dbReference type="AlphaFoldDB" id="A0A0N4V1M2"/>
<evidence type="ECO:0000313" key="11">
    <source>
        <dbReference type="WBParaSite" id="EVEC_0000385601-mRNA-1"/>
    </source>
</evidence>
<dbReference type="InterPro" id="IPR035979">
    <property type="entry name" value="RBD_domain_sf"/>
</dbReference>
<dbReference type="PROSITE" id="PS50102">
    <property type="entry name" value="RRM"/>
    <property type="match status" value="5"/>
</dbReference>
<feature type="domain" description="RRM" evidence="8">
    <location>
        <begin position="510"/>
        <end position="582"/>
    </location>
</feature>
<evidence type="ECO:0000256" key="4">
    <source>
        <dbReference type="ARBA" id="ARBA00022884"/>
    </source>
</evidence>
<feature type="domain" description="RRM" evidence="8">
    <location>
        <begin position="323"/>
        <end position="401"/>
    </location>
</feature>
<evidence type="ECO:0000313" key="9">
    <source>
        <dbReference type="EMBL" id="VDD88421.1"/>
    </source>
</evidence>
<dbReference type="CDD" id="cd12317">
    <property type="entry name" value="RRM4_RBM19_RRM3_MRD1"/>
    <property type="match status" value="1"/>
</dbReference>
<feature type="domain" description="RRM" evidence="8">
    <location>
        <begin position="667"/>
        <end position="750"/>
    </location>
</feature>
<accession>A0A0N4V1M2</accession>
<dbReference type="FunFam" id="3.30.70.330:FF:000277">
    <property type="entry name" value="RNA binding motif protein 19"/>
    <property type="match status" value="1"/>
</dbReference>
<reference evidence="11" key="1">
    <citation type="submission" date="2016-04" db="UniProtKB">
        <authorList>
            <consortium name="WormBaseParasite"/>
        </authorList>
    </citation>
    <scope>IDENTIFICATION</scope>
</reference>
<comment type="similarity">
    <text evidence="2">Belongs to the RRM MRD1 family.</text>
</comment>
<sequence length="899" mass="100934">MFSRLIVKGLPGNCTEAKLRSVFDSYGNITDCSLKYTKDGKFRRFAYVGFSEEGSASKALKHLDNTHIGSSKIKVEVCRPFGDPCKPRAWSKYSKESRCNLSWFIPHFVRPCFKFDVELRLQSAYKRAHLEEGSDTVEKVVTETVPIKKPKFGDEKKFDHFLKLHGEGVRESASDDSKDPSENLVEQLLQEITGNTSLSLVLYNLSPSIKKKTLKDWLSPSSIKGLKIVRNAHAAAAFVTFTNPGDVEEVQARNGEFLGGVKVLCYSFSFKILSLIIFCRFQVAVNRVSDIDNSKNEEKLEDVDVGVQEVEMRTLTNAILDTGRLFVRNLPYTCTEDDLQFLFKKYGEIAEIQFIINKKTRRSKGFAIVTYVFPENAVNAYSALDGTIFKGRMLHILPGNEKRVSHEEAMKSEVTRSAFQKEKLAKLKAVVGKAHSWNTLFLGANAVADTFAARLDVTKSELLGDGGETSAGVRVALAETQLVRETRDFLISNGVHIDAFSQPASKRSDTIIIVKNLPANTDVDELKRMFGRYGLLNRVLMPPGGISAVVEMDNTVDARKAFIALAYSRFRSQPLYLEWAPIDIFKKGAEAMSSSKELLPEDTKGKNELQSKVESQSKKRMKRQKTGPDITEGVEEELANVSDGVRKANVKDMESDDENEVEAGVGTTIFVKNLNFSTTEGSLRLKFASKYKVKSAVISKKLDTKNPSTPLSMGFGFVRFFRKSDAKDAVRTMQGTLLDGHCLELKLSNRDDSEGKIHARKTVFDLEQKERTKIHIKNISFQASRAEVKQLFAAFGEIRAFRMPRKVIQDLQVGGGAEEHRGFGFVDYLTRGDARRAFKQLSHSTHLYGKRIVLEWAKAEENVEEMREKALLRYSKFIQDSGPFVTGWKFVGFIKGTCK</sequence>
<dbReference type="FunFam" id="3.30.70.330:FF:000738">
    <property type="entry name" value="RNA-binding motif protein 19"/>
    <property type="match status" value="1"/>
</dbReference>
<name>A0A0N4V1M2_ENTVE</name>
<evidence type="ECO:0000256" key="2">
    <source>
        <dbReference type="ARBA" id="ARBA00008033"/>
    </source>
</evidence>
<feature type="region of interest" description="Disordered" evidence="7">
    <location>
        <begin position="596"/>
        <end position="628"/>
    </location>
</feature>
<feature type="domain" description="RRM" evidence="8">
    <location>
        <begin position="3"/>
        <end position="80"/>
    </location>
</feature>